<evidence type="ECO:0000313" key="1">
    <source>
        <dbReference type="EMBL" id="MBC2867034.1"/>
    </source>
</evidence>
<proteinExistence type="predicted"/>
<comment type="caution">
    <text evidence="1">The sequence shown here is derived from an EMBL/GenBank/DDBJ whole genome shotgun (WGS) entry which is preliminary data.</text>
</comment>
<organism evidence="1 2">
    <name type="scientific">Streptomyces mexicanus</name>
    <dbReference type="NCBI Taxonomy" id="178566"/>
    <lineage>
        <taxon>Bacteria</taxon>
        <taxon>Bacillati</taxon>
        <taxon>Actinomycetota</taxon>
        <taxon>Actinomycetes</taxon>
        <taxon>Kitasatosporales</taxon>
        <taxon>Streptomycetaceae</taxon>
        <taxon>Streptomyces</taxon>
    </lineage>
</organism>
<reference evidence="1 2" key="1">
    <citation type="submission" date="2020-08" db="EMBL/GenBank/DDBJ databases">
        <title>Whole-Genome Sequence of French Clinical Streptomyces mexicanus Strain Q0842.</title>
        <authorList>
            <person name="Boxberger M."/>
            <person name="La Scola B."/>
        </authorList>
    </citation>
    <scope>NUCLEOTIDE SEQUENCE [LARGE SCALE GENOMIC DNA]</scope>
    <source>
        <strain evidence="1 2">Marseille-Q0842</strain>
    </source>
</reference>
<name>A0A7X1I1E1_9ACTN</name>
<gene>
    <name evidence="1" type="ORF">H1R13_19290</name>
</gene>
<sequence length="108" mass="11898">MFTDQRRLRRWIKSDVTLLRVHQALRGTEFPAAQADHLAWLESVSRTLGSSTLSVAAVEIVVAEWQRRSAHFAGCLPQPPPAVVVLAAPLRVPGASRRRLVPRAAAAR</sequence>
<protein>
    <submittedName>
        <fullName evidence="1">Uncharacterized protein</fullName>
    </submittedName>
</protein>
<dbReference type="AlphaFoldDB" id="A0A7X1I1E1"/>
<accession>A0A7X1I1E1</accession>
<dbReference type="Proteomes" id="UP000517694">
    <property type="component" value="Unassembled WGS sequence"/>
</dbReference>
<evidence type="ECO:0000313" key="2">
    <source>
        <dbReference type="Proteomes" id="UP000517694"/>
    </source>
</evidence>
<dbReference type="EMBL" id="JACMHY010000007">
    <property type="protein sequence ID" value="MBC2867034.1"/>
    <property type="molecule type" value="Genomic_DNA"/>
</dbReference>
<dbReference type="RefSeq" id="WP_185947683.1">
    <property type="nucleotide sequence ID" value="NZ_JACMHY010000007.1"/>
</dbReference>
<keyword evidence="2" id="KW-1185">Reference proteome</keyword>